<accession>A0A1R3H2R1</accession>
<evidence type="ECO:0000313" key="3">
    <source>
        <dbReference type="Proteomes" id="UP000187203"/>
    </source>
</evidence>
<dbReference type="OrthoDB" id="4664297at2759"/>
<dbReference type="STRING" id="93759.A0A1R3H2R1"/>
<proteinExistence type="predicted"/>
<comment type="caution">
    <text evidence="2">The sequence shown here is derived from an EMBL/GenBank/DDBJ whole genome shotgun (WGS) entry which is preliminary data.</text>
</comment>
<gene>
    <name evidence="2" type="ORF">COLO4_31958</name>
</gene>
<reference evidence="3" key="1">
    <citation type="submission" date="2013-09" db="EMBL/GenBank/DDBJ databases">
        <title>Corchorus olitorius genome sequencing.</title>
        <authorList>
            <person name="Alam M."/>
            <person name="Haque M.S."/>
            <person name="Islam M.S."/>
            <person name="Emdad E.M."/>
            <person name="Islam M.M."/>
            <person name="Ahmed B."/>
            <person name="Halim A."/>
            <person name="Hossen Q.M.M."/>
            <person name="Hossain M.Z."/>
            <person name="Ahmed R."/>
            <person name="Khan M.M."/>
            <person name="Islam R."/>
            <person name="Rashid M.M."/>
            <person name="Khan S.A."/>
            <person name="Rahman M.S."/>
            <person name="Alam M."/>
            <person name="Yahiya A.S."/>
            <person name="Khan M.S."/>
            <person name="Azam M.S."/>
            <person name="Haque T."/>
            <person name="Lashkar M.Z.H."/>
            <person name="Akhand A.I."/>
            <person name="Morshed G."/>
            <person name="Roy S."/>
            <person name="Uddin K.S."/>
            <person name="Rabeya T."/>
            <person name="Hossain A.S."/>
            <person name="Chowdhury A."/>
            <person name="Snigdha A.R."/>
            <person name="Mortoza M.S."/>
            <person name="Matin S.A."/>
            <person name="Hoque S.M.E."/>
            <person name="Islam M.K."/>
            <person name="Roy D.K."/>
            <person name="Haider R."/>
            <person name="Moosa M.M."/>
            <person name="Elias S.M."/>
            <person name="Hasan A.M."/>
            <person name="Jahan S."/>
            <person name="Shafiuddin M."/>
            <person name="Mahmood N."/>
            <person name="Shommy N.S."/>
        </authorList>
    </citation>
    <scope>NUCLEOTIDE SEQUENCE [LARGE SCALE GENOMIC DNA]</scope>
    <source>
        <strain evidence="3">cv. O-4</strain>
    </source>
</reference>
<dbReference type="PANTHER" id="PTHR31268">
    <property type="match status" value="1"/>
</dbReference>
<evidence type="ECO:0000256" key="1">
    <source>
        <dbReference type="ARBA" id="ARBA00023277"/>
    </source>
</evidence>
<dbReference type="Pfam" id="PF05691">
    <property type="entry name" value="Raffinose_syn"/>
    <property type="match status" value="1"/>
</dbReference>
<dbReference type="Proteomes" id="UP000187203">
    <property type="component" value="Unassembled WGS sequence"/>
</dbReference>
<dbReference type="PANTHER" id="PTHR31268:SF26">
    <property type="entry name" value="GALACTINOL--SUCROSE GALACTOSYLTRANSFERASE"/>
    <property type="match status" value="1"/>
</dbReference>
<protein>
    <submittedName>
        <fullName evidence="2">Raffinose synthase</fullName>
    </submittedName>
</protein>
<sequence>MNTVTQLHATTANVLSLGPSRSSATTFFTPFFSTHRSQRQSFLPHRVGRSLLLTQKWRQHMFLATRPLVKDGNLSINGKEAFKGVPDNIVVTPLTDTSAFIGATAPDSSSRHVFKLGLIKDARLLCLFRYKMWWMIPRWGSSGSEVPFETQMLLLEGKEGPVLDKSDNSTDYYILFLPVLDGKFRSSLQGNSSNELELCVESGDPAIVTSQSLKAIFVNYGNHPFDLVKDSMMILEKQLGTFALREAKQASWLTVSM</sequence>
<keyword evidence="1" id="KW-0119">Carbohydrate metabolism</keyword>
<evidence type="ECO:0000313" key="2">
    <source>
        <dbReference type="EMBL" id="OMO64655.1"/>
    </source>
</evidence>
<keyword evidence="3" id="KW-1185">Reference proteome</keyword>
<name>A0A1R3H2R1_9ROSI</name>
<dbReference type="AlphaFoldDB" id="A0A1R3H2R1"/>
<dbReference type="EMBL" id="AWUE01020889">
    <property type="protein sequence ID" value="OMO64655.1"/>
    <property type="molecule type" value="Genomic_DNA"/>
</dbReference>
<organism evidence="2 3">
    <name type="scientific">Corchorus olitorius</name>
    <dbReference type="NCBI Taxonomy" id="93759"/>
    <lineage>
        <taxon>Eukaryota</taxon>
        <taxon>Viridiplantae</taxon>
        <taxon>Streptophyta</taxon>
        <taxon>Embryophyta</taxon>
        <taxon>Tracheophyta</taxon>
        <taxon>Spermatophyta</taxon>
        <taxon>Magnoliopsida</taxon>
        <taxon>eudicotyledons</taxon>
        <taxon>Gunneridae</taxon>
        <taxon>Pentapetalae</taxon>
        <taxon>rosids</taxon>
        <taxon>malvids</taxon>
        <taxon>Malvales</taxon>
        <taxon>Malvaceae</taxon>
        <taxon>Grewioideae</taxon>
        <taxon>Apeibeae</taxon>
        <taxon>Corchorus</taxon>
    </lineage>
</organism>
<dbReference type="InterPro" id="IPR008811">
    <property type="entry name" value="Glycosyl_hydrolases_36"/>
</dbReference>